<keyword evidence="6" id="KW-1185">Reference proteome</keyword>
<evidence type="ECO:0000256" key="3">
    <source>
        <dbReference type="ARBA" id="ARBA00023163"/>
    </source>
</evidence>
<reference evidence="6" key="1">
    <citation type="journal article" date="2019" name="Int. J. Syst. Evol. Microbiol.">
        <title>The Global Catalogue of Microorganisms (GCM) 10K type strain sequencing project: providing services to taxonomists for standard genome sequencing and annotation.</title>
        <authorList>
            <consortium name="The Broad Institute Genomics Platform"/>
            <consortium name="The Broad Institute Genome Sequencing Center for Infectious Disease"/>
            <person name="Wu L."/>
            <person name="Ma J."/>
        </authorList>
    </citation>
    <scope>NUCLEOTIDE SEQUENCE [LARGE SCALE GENOMIC DNA]</scope>
    <source>
        <strain evidence="6">KCTC 52366</strain>
    </source>
</reference>
<dbReference type="EMBL" id="JBHRTB010000010">
    <property type="protein sequence ID" value="MFC3145736.1"/>
    <property type="molecule type" value="Genomic_DNA"/>
</dbReference>
<dbReference type="Proteomes" id="UP001595632">
    <property type="component" value="Unassembled WGS sequence"/>
</dbReference>
<dbReference type="Pfam" id="PF00196">
    <property type="entry name" value="GerE"/>
    <property type="match status" value="1"/>
</dbReference>
<dbReference type="PANTHER" id="PTHR44688">
    <property type="entry name" value="DNA-BINDING TRANSCRIPTIONAL ACTIVATOR DEVR_DOSR"/>
    <property type="match status" value="1"/>
</dbReference>
<evidence type="ECO:0000259" key="4">
    <source>
        <dbReference type="PROSITE" id="PS50043"/>
    </source>
</evidence>
<dbReference type="InterPro" id="IPR016032">
    <property type="entry name" value="Sig_transdc_resp-reg_C-effctor"/>
</dbReference>
<dbReference type="Pfam" id="PF03472">
    <property type="entry name" value="Autoind_bind"/>
    <property type="match status" value="1"/>
</dbReference>
<accession>A0ABV7H228</accession>
<dbReference type="RefSeq" id="WP_275632685.1">
    <property type="nucleotide sequence ID" value="NZ_JARGYD010000003.1"/>
</dbReference>
<dbReference type="Gene3D" id="1.10.10.10">
    <property type="entry name" value="Winged helix-like DNA-binding domain superfamily/Winged helix DNA-binding domain"/>
    <property type="match status" value="1"/>
</dbReference>
<dbReference type="Gene3D" id="3.30.450.80">
    <property type="entry name" value="Transcription factor LuxR-like, autoinducer-binding domain"/>
    <property type="match status" value="1"/>
</dbReference>
<feature type="domain" description="HTH luxR-type" evidence="4">
    <location>
        <begin position="168"/>
        <end position="233"/>
    </location>
</feature>
<keyword evidence="3" id="KW-0804">Transcription</keyword>
<dbReference type="SUPFAM" id="SSF75516">
    <property type="entry name" value="Pheromone-binding domain of LuxR-like quorum-sensing transcription factors"/>
    <property type="match status" value="1"/>
</dbReference>
<dbReference type="InterPro" id="IPR036693">
    <property type="entry name" value="TF_LuxR_autoind-bd_dom_sf"/>
</dbReference>
<dbReference type="CDD" id="cd06170">
    <property type="entry name" value="LuxR_C_like"/>
    <property type="match status" value="1"/>
</dbReference>
<sequence>MKGRLDSFIDLLQGTRDFDELQKHLKGLRDMFDIEHVTYHSVNSTGHQYASTTYSADWSVQYFGEDYARIDPVVQGCFRRFHPVDWRQLDWSGKSARDFMGEARAAGVGTHGFSVPIRGPSGQFALFTISDARRDSEWELYTTEHTRELILAAHYVNQKALQLERGSDETKVQNLSPREIDVCTLLAMGQSRAQAAEALGISEHTLRVYIESARFKLGASNTIHAVAKALSMGLLVI</sequence>
<evidence type="ECO:0000256" key="1">
    <source>
        <dbReference type="ARBA" id="ARBA00023015"/>
    </source>
</evidence>
<dbReference type="PROSITE" id="PS50043">
    <property type="entry name" value="HTH_LUXR_2"/>
    <property type="match status" value="1"/>
</dbReference>
<organism evidence="5 6">
    <name type="scientific">Psychromarinibacter halotolerans</name>
    <dbReference type="NCBI Taxonomy" id="1775175"/>
    <lineage>
        <taxon>Bacteria</taxon>
        <taxon>Pseudomonadati</taxon>
        <taxon>Pseudomonadota</taxon>
        <taxon>Alphaproteobacteria</taxon>
        <taxon>Rhodobacterales</taxon>
        <taxon>Paracoccaceae</taxon>
        <taxon>Psychromarinibacter</taxon>
    </lineage>
</organism>
<name>A0ABV7H228_9RHOB</name>
<evidence type="ECO:0000313" key="6">
    <source>
        <dbReference type="Proteomes" id="UP001595632"/>
    </source>
</evidence>
<protein>
    <submittedName>
        <fullName evidence="5">Autoinducer binding domain-containing protein</fullName>
    </submittedName>
</protein>
<evidence type="ECO:0000313" key="5">
    <source>
        <dbReference type="EMBL" id="MFC3145736.1"/>
    </source>
</evidence>
<dbReference type="SMART" id="SM00421">
    <property type="entry name" value="HTH_LUXR"/>
    <property type="match status" value="1"/>
</dbReference>
<dbReference type="PRINTS" id="PR00038">
    <property type="entry name" value="HTHLUXR"/>
</dbReference>
<evidence type="ECO:0000256" key="2">
    <source>
        <dbReference type="ARBA" id="ARBA00023125"/>
    </source>
</evidence>
<comment type="caution">
    <text evidence="5">The sequence shown here is derived from an EMBL/GenBank/DDBJ whole genome shotgun (WGS) entry which is preliminary data.</text>
</comment>
<dbReference type="SUPFAM" id="SSF46894">
    <property type="entry name" value="C-terminal effector domain of the bipartite response regulators"/>
    <property type="match status" value="1"/>
</dbReference>
<keyword evidence="1" id="KW-0805">Transcription regulation</keyword>
<proteinExistence type="predicted"/>
<dbReference type="PANTHER" id="PTHR44688:SF16">
    <property type="entry name" value="DNA-BINDING TRANSCRIPTIONAL ACTIVATOR DEVR_DOSR"/>
    <property type="match status" value="1"/>
</dbReference>
<gene>
    <name evidence="5" type="ORF">ACFOGP_23640</name>
</gene>
<keyword evidence="2" id="KW-0238">DNA-binding</keyword>
<dbReference type="InterPro" id="IPR036388">
    <property type="entry name" value="WH-like_DNA-bd_sf"/>
</dbReference>
<dbReference type="InterPro" id="IPR005143">
    <property type="entry name" value="TF_LuxR_autoind-bd_dom"/>
</dbReference>
<dbReference type="InterPro" id="IPR000792">
    <property type="entry name" value="Tscrpt_reg_LuxR_C"/>
</dbReference>